<dbReference type="NCBIfam" id="TIGR02870">
    <property type="entry name" value="spore_II_D"/>
    <property type="match status" value="1"/>
</dbReference>
<dbReference type="PANTHER" id="PTHR30032:SF4">
    <property type="entry name" value="AMIDASE ENHANCER"/>
    <property type="match status" value="1"/>
</dbReference>
<evidence type="ECO:0000256" key="1">
    <source>
        <dbReference type="SAM" id="Phobius"/>
    </source>
</evidence>
<dbReference type="EMBL" id="LKET01000029">
    <property type="protein sequence ID" value="KPU44624.1"/>
    <property type="molecule type" value="Genomic_DNA"/>
</dbReference>
<evidence type="ECO:0000313" key="3">
    <source>
        <dbReference type="EMBL" id="KPU44624.1"/>
    </source>
</evidence>
<dbReference type="InterPro" id="IPR013486">
    <property type="entry name" value="SpoIID/LytB"/>
</dbReference>
<comment type="caution">
    <text evidence="3">The sequence shown here is derived from an EMBL/GenBank/DDBJ whole genome shotgun (WGS) entry which is preliminary data.</text>
</comment>
<dbReference type="GO" id="GO:0030435">
    <property type="term" value="P:sporulation resulting in formation of a cellular spore"/>
    <property type="evidence" value="ECO:0007669"/>
    <property type="project" value="InterPro"/>
</dbReference>
<dbReference type="Proteomes" id="UP000050326">
    <property type="component" value="Unassembled WGS sequence"/>
</dbReference>
<evidence type="ECO:0000259" key="2">
    <source>
        <dbReference type="Pfam" id="PF08486"/>
    </source>
</evidence>
<keyword evidence="4" id="KW-1185">Reference proteome</keyword>
<feature type="transmembrane region" description="Helical" evidence="1">
    <location>
        <begin position="7"/>
        <end position="27"/>
    </location>
</feature>
<dbReference type="PANTHER" id="PTHR30032">
    <property type="entry name" value="N-ACETYLMURAMOYL-L-ALANINE AMIDASE-RELATED"/>
    <property type="match status" value="1"/>
</dbReference>
<keyword evidence="1" id="KW-0472">Membrane</keyword>
<dbReference type="RefSeq" id="WP_054874770.1">
    <property type="nucleotide sequence ID" value="NZ_LKET01000029.1"/>
</dbReference>
<dbReference type="OrthoDB" id="9794671at2"/>
<feature type="domain" description="Sporulation stage II protein D amidase enhancer LytB N-terminal" evidence="2">
    <location>
        <begin position="71"/>
        <end position="177"/>
    </location>
</feature>
<proteinExistence type="predicted"/>
<protein>
    <submittedName>
        <fullName evidence="3">Amidase enhancer</fullName>
    </submittedName>
</protein>
<evidence type="ECO:0000313" key="4">
    <source>
        <dbReference type="Proteomes" id="UP000050326"/>
    </source>
</evidence>
<sequence>MRRIGYMMLTIITVIIVIPIVVLKGAGQSPKAESPPQKDVVGFIGDAALGSVTFDEKNGGGPKITVYIAEKDEIQEMFLEEYIRGVVSGEMPAEFELEALKAQAVAARTYAIARMKAYGGSGCTKHPEADICTDATHCQEWISKEDRIKAWEPVNAPKYWDKITKAVEETRGAILTYDAIPVMYPLYFSTSSGKTENSRDVFKGQYPYLVSVTSPNEEISPKFLTKATISNEEFVKKFSESQYKIKLDKNKLSSQVKIIERTEGGSVKTVKVGTKTIEGTEMRKILSLNSANFTIEFNKNDITFTVLGNGHGVGMSQWGATAMAASGKNYEEILEYYYQGTKVNRIEDIYK</sequence>
<organism evidence="3 4">
    <name type="scientific">Oxobacter pfennigii</name>
    <dbReference type="NCBI Taxonomy" id="36849"/>
    <lineage>
        <taxon>Bacteria</taxon>
        <taxon>Bacillati</taxon>
        <taxon>Bacillota</taxon>
        <taxon>Clostridia</taxon>
        <taxon>Eubacteriales</taxon>
        <taxon>Clostridiaceae</taxon>
        <taxon>Oxobacter</taxon>
    </lineage>
</organism>
<dbReference type="NCBIfam" id="TIGR02669">
    <property type="entry name" value="SpoIID_LytB"/>
    <property type="match status" value="1"/>
</dbReference>
<accession>A0A0N8NTE7</accession>
<dbReference type="AlphaFoldDB" id="A0A0N8NTE7"/>
<gene>
    <name evidence="3" type="primary">lytB_3</name>
    <name evidence="3" type="ORF">OXPF_17070</name>
</gene>
<dbReference type="Pfam" id="PF08486">
    <property type="entry name" value="SpoIID"/>
    <property type="match status" value="1"/>
</dbReference>
<dbReference type="InterPro" id="IPR014225">
    <property type="entry name" value="Spore_II_D_firmicutes"/>
</dbReference>
<reference evidence="3 4" key="1">
    <citation type="submission" date="2015-09" db="EMBL/GenBank/DDBJ databases">
        <title>Genome sequence of Oxobacter pfennigii DSM 3222.</title>
        <authorList>
            <person name="Poehlein A."/>
            <person name="Bengelsdorf F.R."/>
            <person name="Schiel-Bengelsdorf B."/>
            <person name="Duerre P."/>
            <person name="Daniel R."/>
        </authorList>
    </citation>
    <scope>NUCLEOTIDE SEQUENCE [LARGE SCALE GENOMIC DNA]</scope>
    <source>
        <strain evidence="3 4">DSM 3222</strain>
    </source>
</reference>
<dbReference type="InterPro" id="IPR051922">
    <property type="entry name" value="Bact_Sporulation_Assoc"/>
</dbReference>
<dbReference type="PATRIC" id="fig|36849.3.peg.1801"/>
<dbReference type="GO" id="GO:0030288">
    <property type="term" value="C:outer membrane-bounded periplasmic space"/>
    <property type="evidence" value="ECO:0007669"/>
    <property type="project" value="TreeGrafter"/>
</dbReference>
<keyword evidence="1" id="KW-1133">Transmembrane helix</keyword>
<keyword evidence="1" id="KW-0812">Transmembrane</keyword>
<dbReference type="InterPro" id="IPR013693">
    <property type="entry name" value="SpoIID/LytB_N"/>
</dbReference>
<dbReference type="STRING" id="36849.OXPF_17070"/>
<name>A0A0N8NTE7_9CLOT</name>